<gene>
    <name evidence="11" type="ORF">IRJ41_005279</name>
</gene>
<evidence type="ECO:0000259" key="10">
    <source>
        <dbReference type="PROSITE" id="PS50089"/>
    </source>
</evidence>
<evidence type="ECO:0000256" key="1">
    <source>
        <dbReference type="ARBA" id="ARBA00000900"/>
    </source>
</evidence>
<dbReference type="InterPro" id="IPR039399">
    <property type="entry name" value="Deltex_C_sf"/>
</dbReference>
<dbReference type="PROSITE" id="PS00518">
    <property type="entry name" value="ZF_RING_1"/>
    <property type="match status" value="1"/>
</dbReference>
<keyword evidence="7 9" id="KW-0862">Zinc</keyword>
<comment type="caution">
    <text evidence="11">The sequence shown here is derived from an EMBL/GenBank/DDBJ whole genome shotgun (WGS) entry which is preliminary data.</text>
</comment>
<evidence type="ECO:0000313" key="12">
    <source>
        <dbReference type="Proteomes" id="UP001059041"/>
    </source>
</evidence>
<dbReference type="Pfam" id="PF13639">
    <property type="entry name" value="zf-RING_2"/>
    <property type="match status" value="1"/>
</dbReference>
<evidence type="ECO:0000256" key="6">
    <source>
        <dbReference type="ARBA" id="ARBA00022771"/>
    </source>
</evidence>
<reference evidence="11" key="1">
    <citation type="submission" date="2021-02" db="EMBL/GenBank/DDBJ databases">
        <title>Comparative genomics reveals that relaxation of natural selection precedes convergent phenotypic evolution of cavefish.</title>
        <authorList>
            <person name="Peng Z."/>
        </authorList>
    </citation>
    <scope>NUCLEOTIDE SEQUENCE</scope>
    <source>
        <tissue evidence="11">Muscle</tissue>
    </source>
</reference>
<dbReference type="Gene3D" id="3.30.390.130">
    <property type="match status" value="1"/>
</dbReference>
<evidence type="ECO:0000256" key="9">
    <source>
        <dbReference type="RuleBase" id="RU367105"/>
    </source>
</evidence>
<dbReference type="InterPro" id="IPR013083">
    <property type="entry name" value="Znf_RING/FYVE/PHD"/>
</dbReference>
<dbReference type="CDD" id="cd09633">
    <property type="entry name" value="Deltex_C"/>
    <property type="match status" value="1"/>
</dbReference>
<dbReference type="PANTHER" id="PTHR12622">
    <property type="entry name" value="DELTEX-RELATED"/>
    <property type="match status" value="1"/>
</dbReference>
<proteinExistence type="inferred from homology"/>
<evidence type="ECO:0000256" key="8">
    <source>
        <dbReference type="PROSITE-ProRule" id="PRU00175"/>
    </source>
</evidence>
<protein>
    <recommendedName>
        <fullName evidence="9">E3 ubiquitin-protein ligase</fullName>
        <ecNumber evidence="9">2.3.2.27</ecNumber>
    </recommendedName>
</protein>
<name>A0A9W7X1W7_TRIRA</name>
<dbReference type="SMART" id="SM00184">
    <property type="entry name" value="RING"/>
    <property type="match status" value="1"/>
</dbReference>
<keyword evidence="9" id="KW-0963">Cytoplasm</keyword>
<dbReference type="GO" id="GO:0005737">
    <property type="term" value="C:cytoplasm"/>
    <property type="evidence" value="ECO:0007669"/>
    <property type="project" value="UniProtKB-SubCell"/>
</dbReference>
<comment type="subcellular location">
    <subcellularLocation>
        <location evidence="9">Cytoplasm</location>
    </subcellularLocation>
</comment>
<evidence type="ECO:0000256" key="7">
    <source>
        <dbReference type="ARBA" id="ARBA00022833"/>
    </source>
</evidence>
<dbReference type="GO" id="GO:0007219">
    <property type="term" value="P:Notch signaling pathway"/>
    <property type="evidence" value="ECO:0007669"/>
    <property type="project" value="InterPro"/>
</dbReference>
<evidence type="ECO:0000256" key="3">
    <source>
        <dbReference type="ARBA" id="ARBA00009413"/>
    </source>
</evidence>
<keyword evidence="12" id="KW-1185">Reference proteome</keyword>
<dbReference type="Proteomes" id="UP001059041">
    <property type="component" value="Linkage Group LG2"/>
</dbReference>
<keyword evidence="6 8" id="KW-0863">Zinc-finger</keyword>
<comment type="similarity">
    <text evidence="3 9">Belongs to the Deltex family.</text>
</comment>
<keyword evidence="5 9" id="KW-0479">Metal-binding</keyword>
<dbReference type="GO" id="GO:0016567">
    <property type="term" value="P:protein ubiquitination"/>
    <property type="evidence" value="ECO:0007669"/>
    <property type="project" value="UniProtKB-UniRule"/>
</dbReference>
<organism evidence="11 12">
    <name type="scientific">Triplophysa rosa</name>
    <name type="common">Cave loach</name>
    <dbReference type="NCBI Taxonomy" id="992332"/>
    <lineage>
        <taxon>Eukaryota</taxon>
        <taxon>Metazoa</taxon>
        <taxon>Chordata</taxon>
        <taxon>Craniata</taxon>
        <taxon>Vertebrata</taxon>
        <taxon>Euteleostomi</taxon>
        <taxon>Actinopterygii</taxon>
        <taxon>Neopterygii</taxon>
        <taxon>Teleostei</taxon>
        <taxon>Ostariophysi</taxon>
        <taxon>Cypriniformes</taxon>
        <taxon>Nemacheilidae</taxon>
        <taxon>Triplophysa</taxon>
    </lineage>
</organism>
<accession>A0A9W7X1W7</accession>
<dbReference type="InterPro" id="IPR017907">
    <property type="entry name" value="Znf_RING_CS"/>
</dbReference>
<dbReference type="GO" id="GO:0008270">
    <property type="term" value="F:zinc ion binding"/>
    <property type="evidence" value="ECO:0007669"/>
    <property type="project" value="UniProtKB-KW"/>
</dbReference>
<evidence type="ECO:0000256" key="4">
    <source>
        <dbReference type="ARBA" id="ARBA00022679"/>
    </source>
</evidence>
<dbReference type="GO" id="GO:0061630">
    <property type="term" value="F:ubiquitin protein ligase activity"/>
    <property type="evidence" value="ECO:0007669"/>
    <property type="project" value="UniProtKB-UniRule"/>
</dbReference>
<comment type="catalytic activity">
    <reaction evidence="1 9">
        <text>S-ubiquitinyl-[E2 ubiquitin-conjugating enzyme]-L-cysteine + [acceptor protein]-L-lysine = [E2 ubiquitin-conjugating enzyme]-L-cysteine + N(6)-ubiquitinyl-[acceptor protein]-L-lysine.</text>
        <dbReference type="EC" id="2.3.2.27"/>
    </reaction>
</comment>
<dbReference type="InterPro" id="IPR039396">
    <property type="entry name" value="Deltex_C"/>
</dbReference>
<feature type="domain" description="RING-type" evidence="10">
    <location>
        <begin position="170"/>
        <end position="210"/>
    </location>
</feature>
<dbReference type="Gene3D" id="3.30.40.10">
    <property type="entry name" value="Zinc/RING finger domain, C3HC4 (zinc finger)"/>
    <property type="match status" value="1"/>
</dbReference>
<dbReference type="SUPFAM" id="SSF57850">
    <property type="entry name" value="RING/U-box"/>
    <property type="match status" value="1"/>
</dbReference>
<dbReference type="InterPro" id="IPR039398">
    <property type="entry name" value="Deltex_fam"/>
</dbReference>
<dbReference type="EMBL" id="JAFHDT010000002">
    <property type="protein sequence ID" value="KAI7812602.1"/>
    <property type="molecule type" value="Genomic_DNA"/>
</dbReference>
<dbReference type="FunFam" id="3.30.390.130:FF:000001">
    <property type="entry name" value="Probable E3 ubiquitin-protein ligase DTX3"/>
    <property type="match status" value="1"/>
</dbReference>
<sequence>MNTRSYAIAGRSLPPAQALEVDETVMRYIKKRKPEQFERIKRNHVELEERKRHVTFSSLTGENIHAQLAREEFITLYQKTATGLQTREYDSHPKMMDRLSAEFPDLLIDTSRDKLMLTGSFISLERFETFLSDEGSSRNQVLNTARHYGTHDIQPVIQKNTTVEAKQETCPICLDTIRKGDCEVLPKCKHCFCKGCLKSAFQLKPICPVCGEMYGSLTGTQPKGGTMNVSRDNSSLPGYERYGTIIINYHIPNGIQQDEHPNPGRSYQGAARTAYLPDSSEGRKVLKLLERAFDQRLTFTIGHSSTTGRNNVVTWNDIHHKTSRTGGPTNYGYPDPEYLKRVQDELKAKGIY</sequence>
<dbReference type="AlphaFoldDB" id="A0A9W7X1W7"/>
<keyword evidence="4 9" id="KW-0808">Transferase</keyword>
<evidence type="ECO:0000256" key="2">
    <source>
        <dbReference type="ARBA" id="ARBA00004906"/>
    </source>
</evidence>
<dbReference type="EC" id="2.3.2.27" evidence="9"/>
<dbReference type="InterPro" id="IPR001841">
    <property type="entry name" value="Znf_RING"/>
</dbReference>
<evidence type="ECO:0000313" key="11">
    <source>
        <dbReference type="EMBL" id="KAI7812602.1"/>
    </source>
</evidence>
<evidence type="ECO:0000256" key="5">
    <source>
        <dbReference type="ARBA" id="ARBA00022723"/>
    </source>
</evidence>
<dbReference type="Pfam" id="PF18102">
    <property type="entry name" value="DTC"/>
    <property type="match status" value="1"/>
</dbReference>
<dbReference type="PROSITE" id="PS50089">
    <property type="entry name" value="ZF_RING_2"/>
    <property type="match status" value="1"/>
</dbReference>
<comment type="pathway">
    <text evidence="2 9">Protein modification; protein ubiquitination.</text>
</comment>